<accession>A0A9N9W8J9</accession>
<proteinExistence type="predicted"/>
<dbReference type="Proteomes" id="UP001153714">
    <property type="component" value="Chromosome 14"/>
</dbReference>
<sequence>MGDLDDEKFKCRESFRNALKCCNNHPEPPSDVNLYECFQLPNTPVSCEREICIATKRGTGKPNGEIILDKLKEEVEKDFSGMAELLEAIKENCLDGNIEIYGTPDMCELKKYRHCMEHQLLATCSDWSQESSCDGIKEKTEKCVKLFES</sequence>
<gene>
    <name evidence="1" type="ORF">DIATSA_LOCUS3762</name>
</gene>
<evidence type="ECO:0000313" key="1">
    <source>
        <dbReference type="EMBL" id="CAG9785750.1"/>
    </source>
</evidence>
<name>A0A9N9W8J9_9NEOP</name>
<dbReference type="EMBL" id="OU893345">
    <property type="protein sequence ID" value="CAG9785750.1"/>
    <property type="molecule type" value="Genomic_DNA"/>
</dbReference>
<reference evidence="1" key="1">
    <citation type="submission" date="2021-12" db="EMBL/GenBank/DDBJ databases">
        <authorList>
            <person name="King R."/>
        </authorList>
    </citation>
    <scope>NUCLEOTIDE SEQUENCE</scope>
</reference>
<reference evidence="1" key="2">
    <citation type="submission" date="2022-10" db="EMBL/GenBank/DDBJ databases">
        <authorList>
            <consortium name="ENA_rothamsted_submissions"/>
            <consortium name="culmorum"/>
            <person name="King R."/>
        </authorList>
    </citation>
    <scope>NUCLEOTIDE SEQUENCE</scope>
</reference>
<protein>
    <submittedName>
        <fullName evidence="1">Uncharacterized protein</fullName>
    </submittedName>
</protein>
<keyword evidence="2" id="KW-1185">Reference proteome</keyword>
<dbReference type="AlphaFoldDB" id="A0A9N9W8J9"/>
<evidence type="ECO:0000313" key="2">
    <source>
        <dbReference type="Proteomes" id="UP001153714"/>
    </source>
</evidence>
<dbReference type="OrthoDB" id="7234983at2759"/>
<organism evidence="1 2">
    <name type="scientific">Diatraea saccharalis</name>
    <name type="common">sugarcane borer</name>
    <dbReference type="NCBI Taxonomy" id="40085"/>
    <lineage>
        <taxon>Eukaryota</taxon>
        <taxon>Metazoa</taxon>
        <taxon>Ecdysozoa</taxon>
        <taxon>Arthropoda</taxon>
        <taxon>Hexapoda</taxon>
        <taxon>Insecta</taxon>
        <taxon>Pterygota</taxon>
        <taxon>Neoptera</taxon>
        <taxon>Endopterygota</taxon>
        <taxon>Lepidoptera</taxon>
        <taxon>Glossata</taxon>
        <taxon>Ditrysia</taxon>
        <taxon>Pyraloidea</taxon>
        <taxon>Crambidae</taxon>
        <taxon>Crambinae</taxon>
        <taxon>Diatraea</taxon>
    </lineage>
</organism>